<evidence type="ECO:0000313" key="6">
    <source>
        <dbReference type="Proteomes" id="UP001316803"/>
    </source>
</evidence>
<protein>
    <recommendedName>
        <fullName evidence="4">BZIP domain-containing protein</fullName>
    </recommendedName>
</protein>
<reference evidence="5 6" key="1">
    <citation type="submission" date="2022-12" db="EMBL/GenBank/DDBJ databases">
        <title>Genomic features and morphological characterization of a novel Knufia sp. strain isolated from spacecraft assembly facility.</title>
        <authorList>
            <person name="Teixeira M."/>
            <person name="Chander A.M."/>
            <person name="Stajich J.E."/>
            <person name="Venkateswaran K."/>
        </authorList>
    </citation>
    <scope>NUCLEOTIDE SEQUENCE [LARGE SCALE GENOMIC DNA]</scope>
    <source>
        <strain evidence="5 6">FJI-L2-BK-P2</strain>
    </source>
</reference>
<dbReference type="AlphaFoldDB" id="A0AAN8I588"/>
<keyword evidence="6" id="KW-1185">Reference proteome</keyword>
<feature type="compositionally biased region" description="Low complexity" evidence="3">
    <location>
        <begin position="1"/>
        <end position="26"/>
    </location>
</feature>
<comment type="caution">
    <text evidence="5">The sequence shown here is derived from an EMBL/GenBank/DDBJ whole genome shotgun (WGS) entry which is preliminary data.</text>
</comment>
<name>A0AAN8I588_9EURO</name>
<feature type="domain" description="BZIP" evidence="4">
    <location>
        <begin position="71"/>
        <end position="86"/>
    </location>
</feature>
<evidence type="ECO:0000259" key="4">
    <source>
        <dbReference type="PROSITE" id="PS00036"/>
    </source>
</evidence>
<evidence type="ECO:0000256" key="3">
    <source>
        <dbReference type="SAM" id="MobiDB-lite"/>
    </source>
</evidence>
<dbReference type="PANTHER" id="PTHR40621">
    <property type="entry name" value="TRANSCRIPTION FACTOR KAPC-RELATED"/>
    <property type="match status" value="1"/>
</dbReference>
<sequence>MASASSSTPAPATANTSIQRPPSLCMKPPPPSAVSSPGAASPPISLTSKEWIVPPRPKPGRKPATDTPPTKRKAQNRAAQRAFRERRAARVGELEEQMKEIEDQHEQELEALRSSNSELEQSLERCQSDLSTWVDKCRKLEVDLARAQEELSKQHSQRSAAHSDTVASDTAIGCGNCTLDSHCQCIDDVVHGMGGEPDAPTHAHRARSPERSAHKKIKLEHSTSNSMEIDFTAAFSKAPPRHHTSAVVLDPCGFCSDGTPCICAEMAADHERPSISRPNSPTIGRPGHRQMAQFTPPPSEGDVATGTIPAIMTCAGGPGTCAQCQADPNSTLFCKSLAASKARDGDSSGCCGGRGPDGGCCQSSVLLPQRATRSRTAGNAAMRLPAPTNTRNPVTLSCADAYTALSRHSAYEQASGDMASWMPKLHPSPVSAEGRPAMEIDAANVMAVLKDFDRRFGANK</sequence>
<dbReference type="GO" id="GO:0000976">
    <property type="term" value="F:transcription cis-regulatory region binding"/>
    <property type="evidence" value="ECO:0007669"/>
    <property type="project" value="InterPro"/>
</dbReference>
<dbReference type="SUPFAM" id="SSF57959">
    <property type="entry name" value="Leucine zipper domain"/>
    <property type="match status" value="1"/>
</dbReference>
<evidence type="ECO:0000313" key="5">
    <source>
        <dbReference type="EMBL" id="KAK5950091.1"/>
    </source>
</evidence>
<dbReference type="InterPro" id="IPR004827">
    <property type="entry name" value="bZIP"/>
</dbReference>
<dbReference type="InterPro" id="IPR046347">
    <property type="entry name" value="bZIP_sf"/>
</dbReference>
<dbReference type="EMBL" id="JAKLMC020000029">
    <property type="protein sequence ID" value="KAK5950091.1"/>
    <property type="molecule type" value="Genomic_DNA"/>
</dbReference>
<dbReference type="PROSITE" id="PS00036">
    <property type="entry name" value="BZIP_BASIC"/>
    <property type="match status" value="1"/>
</dbReference>
<feature type="compositionally biased region" description="Low complexity" evidence="3">
    <location>
        <begin position="33"/>
        <end position="45"/>
    </location>
</feature>
<evidence type="ECO:0000256" key="1">
    <source>
        <dbReference type="ARBA" id="ARBA00004123"/>
    </source>
</evidence>
<proteinExistence type="predicted"/>
<dbReference type="PANTHER" id="PTHR40621:SF7">
    <property type="entry name" value="BZIP DOMAIN-CONTAINING PROTEIN"/>
    <property type="match status" value="1"/>
</dbReference>
<dbReference type="GO" id="GO:0090575">
    <property type="term" value="C:RNA polymerase II transcription regulator complex"/>
    <property type="evidence" value="ECO:0007669"/>
    <property type="project" value="TreeGrafter"/>
</dbReference>
<dbReference type="Gene3D" id="1.20.5.170">
    <property type="match status" value="1"/>
</dbReference>
<evidence type="ECO:0000256" key="2">
    <source>
        <dbReference type="ARBA" id="ARBA00023242"/>
    </source>
</evidence>
<dbReference type="InterPro" id="IPR018287">
    <property type="entry name" value="Hap4_TF_heteromerisation"/>
</dbReference>
<gene>
    <name evidence="5" type="ORF">OHC33_008806</name>
</gene>
<dbReference type="GO" id="GO:0001228">
    <property type="term" value="F:DNA-binding transcription activator activity, RNA polymerase II-specific"/>
    <property type="evidence" value="ECO:0007669"/>
    <property type="project" value="TreeGrafter"/>
</dbReference>
<feature type="compositionally biased region" description="Basic and acidic residues" evidence="3">
    <location>
        <begin position="82"/>
        <end position="105"/>
    </location>
</feature>
<feature type="region of interest" description="Disordered" evidence="3">
    <location>
        <begin position="1"/>
        <end position="105"/>
    </location>
</feature>
<accession>A0AAN8I588</accession>
<dbReference type="SMART" id="SM00338">
    <property type="entry name" value="BRLZ"/>
    <property type="match status" value="1"/>
</dbReference>
<keyword evidence="2" id="KW-0539">Nucleus</keyword>
<dbReference type="InterPro" id="IPR050936">
    <property type="entry name" value="AP-1-like"/>
</dbReference>
<dbReference type="Proteomes" id="UP001316803">
    <property type="component" value="Unassembled WGS sequence"/>
</dbReference>
<comment type="subcellular location">
    <subcellularLocation>
        <location evidence="1">Nucleus</location>
    </subcellularLocation>
</comment>
<dbReference type="Pfam" id="PF10297">
    <property type="entry name" value="Hap4_Hap_bind"/>
    <property type="match status" value="1"/>
</dbReference>
<organism evidence="5 6">
    <name type="scientific">Knufia fluminis</name>
    <dbReference type="NCBI Taxonomy" id="191047"/>
    <lineage>
        <taxon>Eukaryota</taxon>
        <taxon>Fungi</taxon>
        <taxon>Dikarya</taxon>
        <taxon>Ascomycota</taxon>
        <taxon>Pezizomycotina</taxon>
        <taxon>Eurotiomycetes</taxon>
        <taxon>Chaetothyriomycetidae</taxon>
        <taxon>Chaetothyriales</taxon>
        <taxon>Trichomeriaceae</taxon>
        <taxon>Knufia</taxon>
    </lineage>
</organism>